<reference evidence="2" key="2">
    <citation type="submission" date="2018-03" db="EMBL/GenBank/DDBJ databases">
        <title>The Triticum urartu genome reveals the dynamic nature of wheat genome evolution.</title>
        <authorList>
            <person name="Ling H."/>
            <person name="Ma B."/>
            <person name="Shi X."/>
            <person name="Liu H."/>
            <person name="Dong L."/>
            <person name="Sun H."/>
            <person name="Cao Y."/>
            <person name="Gao Q."/>
            <person name="Zheng S."/>
            <person name="Li Y."/>
            <person name="Yu Y."/>
            <person name="Du H."/>
            <person name="Qi M."/>
            <person name="Li Y."/>
            <person name="Yu H."/>
            <person name="Cui Y."/>
            <person name="Wang N."/>
            <person name="Chen C."/>
            <person name="Wu H."/>
            <person name="Zhao Y."/>
            <person name="Zhang J."/>
            <person name="Li Y."/>
            <person name="Zhou W."/>
            <person name="Zhang B."/>
            <person name="Hu W."/>
            <person name="Eijk M."/>
            <person name="Tang J."/>
            <person name="Witsenboer H."/>
            <person name="Zhao S."/>
            <person name="Li Z."/>
            <person name="Zhang A."/>
            <person name="Wang D."/>
            <person name="Liang C."/>
        </authorList>
    </citation>
    <scope>NUCLEOTIDE SEQUENCE [LARGE SCALE GENOMIC DNA]</scope>
    <source>
        <strain evidence="2">cv. G1812</strain>
    </source>
</reference>
<name>A0A8R7UET8_TRIUA</name>
<dbReference type="Proteomes" id="UP000015106">
    <property type="component" value="Chromosome 5"/>
</dbReference>
<dbReference type="EnsemblPlants" id="TuG1812G0500001213.01.T03">
    <property type="protein sequence ID" value="TuG1812G0500001213.01.T03"/>
    <property type="gene ID" value="TuG1812G0500001213.01"/>
</dbReference>
<feature type="region of interest" description="Disordered" evidence="1">
    <location>
        <begin position="1"/>
        <end position="28"/>
    </location>
</feature>
<protein>
    <submittedName>
        <fullName evidence="2">Uncharacterized protein</fullName>
    </submittedName>
</protein>
<keyword evidence="3" id="KW-1185">Reference proteome</keyword>
<dbReference type="Gramene" id="TuG1812G0500001213.01.T02">
    <property type="protein sequence ID" value="TuG1812G0500001213.01.T02"/>
    <property type="gene ID" value="TuG1812G0500001213.01"/>
</dbReference>
<organism evidence="2 3">
    <name type="scientific">Triticum urartu</name>
    <name type="common">Red wild einkorn</name>
    <name type="synonym">Crithodium urartu</name>
    <dbReference type="NCBI Taxonomy" id="4572"/>
    <lineage>
        <taxon>Eukaryota</taxon>
        <taxon>Viridiplantae</taxon>
        <taxon>Streptophyta</taxon>
        <taxon>Embryophyta</taxon>
        <taxon>Tracheophyta</taxon>
        <taxon>Spermatophyta</taxon>
        <taxon>Magnoliopsida</taxon>
        <taxon>Liliopsida</taxon>
        <taxon>Poales</taxon>
        <taxon>Poaceae</taxon>
        <taxon>BOP clade</taxon>
        <taxon>Pooideae</taxon>
        <taxon>Triticodae</taxon>
        <taxon>Triticeae</taxon>
        <taxon>Triticinae</taxon>
        <taxon>Triticum</taxon>
    </lineage>
</organism>
<dbReference type="EnsemblPlants" id="TuG1812G0500001213.01.T02">
    <property type="protein sequence ID" value="TuG1812G0500001213.01.T02"/>
    <property type="gene ID" value="TuG1812G0500001213.01"/>
</dbReference>
<evidence type="ECO:0000313" key="2">
    <source>
        <dbReference type="EnsemblPlants" id="TuG1812G0500001213.01.T02"/>
    </source>
</evidence>
<reference evidence="2" key="3">
    <citation type="submission" date="2022-06" db="UniProtKB">
        <authorList>
            <consortium name="EnsemblPlants"/>
        </authorList>
    </citation>
    <scope>IDENTIFICATION</scope>
</reference>
<feature type="region of interest" description="Disordered" evidence="1">
    <location>
        <begin position="49"/>
        <end position="79"/>
    </location>
</feature>
<gene>
    <name evidence="2" type="primary">LOC125508314</name>
</gene>
<dbReference type="Gramene" id="TuG1812G0500001213.01.T03">
    <property type="protein sequence ID" value="TuG1812G0500001213.01.T03"/>
    <property type="gene ID" value="TuG1812G0500001213.01"/>
</dbReference>
<reference evidence="3" key="1">
    <citation type="journal article" date="2013" name="Nature">
        <title>Draft genome of the wheat A-genome progenitor Triticum urartu.</title>
        <authorList>
            <person name="Ling H.Q."/>
            <person name="Zhao S."/>
            <person name="Liu D."/>
            <person name="Wang J."/>
            <person name="Sun H."/>
            <person name="Zhang C."/>
            <person name="Fan H."/>
            <person name="Li D."/>
            <person name="Dong L."/>
            <person name="Tao Y."/>
            <person name="Gao C."/>
            <person name="Wu H."/>
            <person name="Li Y."/>
            <person name="Cui Y."/>
            <person name="Guo X."/>
            <person name="Zheng S."/>
            <person name="Wang B."/>
            <person name="Yu K."/>
            <person name="Liang Q."/>
            <person name="Yang W."/>
            <person name="Lou X."/>
            <person name="Chen J."/>
            <person name="Feng M."/>
            <person name="Jian J."/>
            <person name="Zhang X."/>
            <person name="Luo G."/>
            <person name="Jiang Y."/>
            <person name="Liu J."/>
            <person name="Wang Z."/>
            <person name="Sha Y."/>
            <person name="Zhang B."/>
            <person name="Wu H."/>
            <person name="Tang D."/>
            <person name="Shen Q."/>
            <person name="Xue P."/>
            <person name="Zou S."/>
            <person name="Wang X."/>
            <person name="Liu X."/>
            <person name="Wang F."/>
            <person name="Yang Y."/>
            <person name="An X."/>
            <person name="Dong Z."/>
            <person name="Zhang K."/>
            <person name="Zhang X."/>
            <person name="Luo M.C."/>
            <person name="Dvorak J."/>
            <person name="Tong Y."/>
            <person name="Wang J."/>
            <person name="Yang H."/>
            <person name="Li Z."/>
            <person name="Wang D."/>
            <person name="Zhang A."/>
            <person name="Wang J."/>
        </authorList>
    </citation>
    <scope>NUCLEOTIDE SEQUENCE</scope>
    <source>
        <strain evidence="3">cv. G1812</strain>
    </source>
</reference>
<evidence type="ECO:0000256" key="1">
    <source>
        <dbReference type="SAM" id="MobiDB-lite"/>
    </source>
</evidence>
<accession>A0A8R7UET8</accession>
<evidence type="ECO:0000313" key="3">
    <source>
        <dbReference type="Proteomes" id="UP000015106"/>
    </source>
</evidence>
<dbReference type="AlphaFoldDB" id="A0A8R7UET8"/>
<sequence length="102" mass="10726">AHSPPLPPHLRSFPPLYPSPPPLSSSSVVAPTLRTAMTIQRHCRRRCGRSNWGKVDPAKHIVPNSLPSSAKKSGAEDAATGVASTASVRQAVGLIQFSVAPL</sequence>
<proteinExistence type="predicted"/>